<dbReference type="OrthoDB" id="9791162at2"/>
<dbReference type="AlphaFoldDB" id="A0A4V1AJ14"/>
<dbReference type="InterPro" id="IPR027417">
    <property type="entry name" value="P-loop_NTPase"/>
</dbReference>
<dbReference type="RefSeq" id="WP_133364492.1">
    <property type="nucleotide sequence ID" value="NZ_CP037940.1"/>
</dbReference>
<dbReference type="Proteomes" id="UP000292886">
    <property type="component" value="Chromosome"/>
</dbReference>
<dbReference type="PANTHER" id="PTHR13696">
    <property type="entry name" value="P-LOOP CONTAINING NUCLEOSIDE TRIPHOSPHATE HYDROLASE"/>
    <property type="match status" value="1"/>
</dbReference>
<sequence length="272" mass="31098">MKTGMFVSSKGGSGKTTTAFNLAGKLALQNKKVLILDLDENRGLSKRFGLATEVHGTTNDIFYNKPVRVENPKKNIFIIPGSVNNGELLNKHLNGMPGWEKKLLNWIYTPTEEYNWFDFDYIFFDTHPNDTTLNKIITMTSDVIFDFITGDKIGAQDRLEYEAQFDLLKENKIEINLDTKQFESTINGKLYHIGSAFDFSKTGTQEYAETQKDVLLTIIPKFALIENSKKFNVSANEQFKNMYPSLKKRNKKLMEETDIAYNKMIEVLDAAE</sequence>
<keyword evidence="3" id="KW-1185">Reference proteome</keyword>
<protein>
    <submittedName>
        <fullName evidence="2">ParA family protein</fullName>
    </submittedName>
</protein>
<name>A0A4V1AJ14_9LACO</name>
<dbReference type="EMBL" id="CP037940">
    <property type="protein sequence ID" value="QBO37415.1"/>
    <property type="molecule type" value="Genomic_DNA"/>
</dbReference>
<feature type="domain" description="AAA" evidence="1">
    <location>
        <begin position="5"/>
        <end position="144"/>
    </location>
</feature>
<dbReference type="SUPFAM" id="SSF52540">
    <property type="entry name" value="P-loop containing nucleoside triphosphate hydrolases"/>
    <property type="match status" value="1"/>
</dbReference>
<evidence type="ECO:0000259" key="1">
    <source>
        <dbReference type="Pfam" id="PF13614"/>
    </source>
</evidence>
<dbReference type="KEGG" id="wei:EQG49_13510"/>
<dbReference type="InterPro" id="IPR025669">
    <property type="entry name" value="AAA_dom"/>
</dbReference>
<dbReference type="Gene3D" id="3.40.50.300">
    <property type="entry name" value="P-loop containing nucleotide triphosphate hydrolases"/>
    <property type="match status" value="1"/>
</dbReference>
<organism evidence="2 3">
    <name type="scientific">Periweissella cryptocerci</name>
    <dbReference type="NCBI Taxonomy" id="2506420"/>
    <lineage>
        <taxon>Bacteria</taxon>
        <taxon>Bacillati</taxon>
        <taxon>Bacillota</taxon>
        <taxon>Bacilli</taxon>
        <taxon>Lactobacillales</taxon>
        <taxon>Lactobacillaceae</taxon>
        <taxon>Periweissella</taxon>
    </lineage>
</organism>
<gene>
    <name evidence="2" type="ORF">EQG49_13510</name>
</gene>
<evidence type="ECO:0000313" key="3">
    <source>
        <dbReference type="Proteomes" id="UP000292886"/>
    </source>
</evidence>
<dbReference type="CDD" id="cd02042">
    <property type="entry name" value="ParAB_family"/>
    <property type="match status" value="1"/>
</dbReference>
<reference evidence="3" key="1">
    <citation type="submission" date="2019-03" db="EMBL/GenBank/DDBJ databases">
        <title>Weissella sp. 26KH-42 Genome sequencing.</title>
        <authorList>
            <person name="Heo J."/>
            <person name="Kim S.-J."/>
            <person name="Kim J.-S."/>
            <person name="Hong S.-B."/>
            <person name="Kwon S.-W."/>
        </authorList>
    </citation>
    <scope>NUCLEOTIDE SEQUENCE [LARGE SCALE GENOMIC DNA]</scope>
    <source>
        <strain evidence="3">26KH-42</strain>
    </source>
</reference>
<accession>A0A4V1AJ14</accession>
<proteinExistence type="predicted"/>
<dbReference type="InterPro" id="IPR050678">
    <property type="entry name" value="DNA_Partitioning_ATPase"/>
</dbReference>
<dbReference type="PANTHER" id="PTHR13696:SF99">
    <property type="entry name" value="COBYRINIC ACID AC-DIAMIDE SYNTHASE"/>
    <property type="match status" value="1"/>
</dbReference>
<evidence type="ECO:0000313" key="2">
    <source>
        <dbReference type="EMBL" id="QBO37415.1"/>
    </source>
</evidence>
<dbReference type="Pfam" id="PF13614">
    <property type="entry name" value="AAA_31"/>
    <property type="match status" value="1"/>
</dbReference>